<dbReference type="AlphaFoldDB" id="A0A168AK63"/>
<name>A0A168AK63_9EURO</name>
<proteinExistence type="predicted"/>
<evidence type="ECO:0000313" key="3">
    <source>
        <dbReference type="Proteomes" id="UP000242877"/>
    </source>
</evidence>
<feature type="compositionally biased region" description="Basic and acidic residues" evidence="1">
    <location>
        <begin position="504"/>
        <end position="521"/>
    </location>
</feature>
<accession>A0A168AK63</accession>
<organism evidence="2 3">
    <name type="scientific">Ascosphaera apis ARSEF 7405</name>
    <dbReference type="NCBI Taxonomy" id="392613"/>
    <lineage>
        <taxon>Eukaryota</taxon>
        <taxon>Fungi</taxon>
        <taxon>Dikarya</taxon>
        <taxon>Ascomycota</taxon>
        <taxon>Pezizomycotina</taxon>
        <taxon>Eurotiomycetes</taxon>
        <taxon>Eurotiomycetidae</taxon>
        <taxon>Onygenales</taxon>
        <taxon>Ascosphaeraceae</taxon>
        <taxon>Ascosphaera</taxon>
    </lineage>
</organism>
<dbReference type="EMBL" id="AZGZ01000007">
    <property type="protein sequence ID" value="KZZ94029.1"/>
    <property type="molecule type" value="Genomic_DNA"/>
</dbReference>
<reference evidence="2 3" key="1">
    <citation type="journal article" date="2016" name="Genome Biol. Evol.">
        <title>Divergent and convergent evolution of fungal pathogenicity.</title>
        <authorList>
            <person name="Shang Y."/>
            <person name="Xiao G."/>
            <person name="Zheng P."/>
            <person name="Cen K."/>
            <person name="Zhan S."/>
            <person name="Wang C."/>
        </authorList>
    </citation>
    <scope>NUCLEOTIDE SEQUENCE [LARGE SCALE GENOMIC DNA]</scope>
    <source>
        <strain evidence="2 3">ARSEF 7405</strain>
    </source>
</reference>
<evidence type="ECO:0000313" key="2">
    <source>
        <dbReference type="EMBL" id="KZZ94029.1"/>
    </source>
</evidence>
<comment type="caution">
    <text evidence="2">The sequence shown here is derived from an EMBL/GenBank/DDBJ whole genome shotgun (WGS) entry which is preliminary data.</text>
</comment>
<keyword evidence="3" id="KW-1185">Reference proteome</keyword>
<dbReference type="Proteomes" id="UP000242877">
    <property type="component" value="Unassembled WGS sequence"/>
</dbReference>
<feature type="region of interest" description="Disordered" evidence="1">
    <location>
        <begin position="494"/>
        <end position="521"/>
    </location>
</feature>
<sequence length="521" mass="60249">MASSLIDANWPSVSPPKATWAEKITAVATLLAHNTTHYPRDRRHYEVFTSLLKEHPLNAVAPLLAWEPGEGTYAISFTRWSDSTTIYVAGDNDVSEAKCAFLKELWSKLYLLRNLRKPKKKKRTEGNTLDEQIPDLAYEIWSLVIEKTYPKLRKRIQKHLPYLQFFQHYICSATIRDDYARAFVTKYIGILEVLDEYLTRLEKIESPQETAKIFANNRKFIAMFMLTIAQFKNQMSWVWQTIDEIARYQKIGCKNFGKRAHRDYSRHFLKISEVFMLTHELLESTRAPTRGGLWDLKVEVEVIDRRSALPNQPSDPDAFKALLRQIFDEAFEGAEEEDIPILKQVDFNVGNPTKVVPPELQLIHAFLEDPPMDLTPHIATSKSTSYPTEAVFHGPIPGQYEFTITPGVGRIYKGWSMPEGVLQDVAAKDVYWSLCCDLTVVAEDKLEMDEDGLTKSEREEEERLRRRERRLMAYRAELTCGLEKMVRHLHNMPVRGQDQNTPSVKREETATPVLKERPSWI</sequence>
<gene>
    <name evidence="2" type="ORF">AAP_02122</name>
</gene>
<protein>
    <submittedName>
        <fullName evidence="2">Uncharacterized protein</fullName>
    </submittedName>
</protein>
<evidence type="ECO:0000256" key="1">
    <source>
        <dbReference type="SAM" id="MobiDB-lite"/>
    </source>
</evidence>
<dbReference type="OrthoDB" id="4206736at2759"/>
<dbReference type="VEuPathDB" id="FungiDB:AAP_02122"/>